<dbReference type="RefSeq" id="WP_380230769.1">
    <property type="nucleotide sequence ID" value="NZ_JBHSVH010000002.1"/>
</dbReference>
<reference evidence="3" key="1">
    <citation type="journal article" date="2019" name="Int. J. Syst. Evol. Microbiol.">
        <title>The Global Catalogue of Microorganisms (GCM) 10K type strain sequencing project: providing services to taxonomists for standard genome sequencing and annotation.</title>
        <authorList>
            <consortium name="The Broad Institute Genomics Platform"/>
            <consortium name="The Broad Institute Genome Sequencing Center for Infectious Disease"/>
            <person name="Wu L."/>
            <person name="Ma J."/>
        </authorList>
    </citation>
    <scope>NUCLEOTIDE SEQUENCE [LARGE SCALE GENOMIC DNA]</scope>
    <source>
        <strain evidence="3">CGMCC 1.12859</strain>
    </source>
</reference>
<dbReference type="EMBL" id="JBHTAJ010000011">
    <property type="protein sequence ID" value="MFC7179533.1"/>
    <property type="molecule type" value="Genomic_DNA"/>
</dbReference>
<name>A0ABW2FT88_9ACTN</name>
<dbReference type="Pfam" id="PF00300">
    <property type="entry name" value="His_Phos_1"/>
    <property type="match status" value="1"/>
</dbReference>
<feature type="region of interest" description="Disordered" evidence="1">
    <location>
        <begin position="21"/>
        <end position="46"/>
    </location>
</feature>
<organism evidence="2 3">
    <name type="scientific">Kitasatospora paranensis</name>
    <dbReference type="NCBI Taxonomy" id="258053"/>
    <lineage>
        <taxon>Bacteria</taxon>
        <taxon>Bacillati</taxon>
        <taxon>Actinomycetota</taxon>
        <taxon>Actinomycetes</taxon>
        <taxon>Kitasatosporales</taxon>
        <taxon>Streptomycetaceae</taxon>
        <taxon>Kitasatospora</taxon>
    </lineage>
</organism>
<sequence>MTVRVTLVSAVLGAAARQPRFEDDRPLGEPDLRPAREAAGRVDPGGLVVAAPSPRCTQTAEALGLAADPVPALAGAATGRWRGRTLEEVAAAEGGELARWLSDPAAAPHGGESVLDLCARVGGWLDALPADGPRVTAVVEPDVVRAAVLHALGVPGAAFWRLDVEPLSVTRLSGRLGRWNVRLGRPSAQ</sequence>
<dbReference type="SUPFAM" id="SSF53254">
    <property type="entry name" value="Phosphoglycerate mutase-like"/>
    <property type="match status" value="1"/>
</dbReference>
<feature type="compositionally biased region" description="Basic and acidic residues" evidence="1">
    <location>
        <begin position="21"/>
        <end position="40"/>
    </location>
</feature>
<protein>
    <submittedName>
        <fullName evidence="2">Histidine phosphatase family protein</fullName>
    </submittedName>
</protein>
<keyword evidence="3" id="KW-1185">Reference proteome</keyword>
<evidence type="ECO:0000313" key="2">
    <source>
        <dbReference type="EMBL" id="MFC7179533.1"/>
    </source>
</evidence>
<dbReference type="Gene3D" id="3.40.50.1240">
    <property type="entry name" value="Phosphoglycerate mutase-like"/>
    <property type="match status" value="1"/>
</dbReference>
<dbReference type="InterPro" id="IPR013078">
    <property type="entry name" value="His_Pase_superF_clade-1"/>
</dbReference>
<evidence type="ECO:0000313" key="3">
    <source>
        <dbReference type="Proteomes" id="UP001596435"/>
    </source>
</evidence>
<gene>
    <name evidence="2" type="ORF">ACFQMG_08140</name>
</gene>
<evidence type="ECO:0000256" key="1">
    <source>
        <dbReference type="SAM" id="MobiDB-lite"/>
    </source>
</evidence>
<proteinExistence type="predicted"/>
<dbReference type="Proteomes" id="UP001596435">
    <property type="component" value="Unassembled WGS sequence"/>
</dbReference>
<comment type="caution">
    <text evidence="2">The sequence shown here is derived from an EMBL/GenBank/DDBJ whole genome shotgun (WGS) entry which is preliminary data.</text>
</comment>
<dbReference type="InterPro" id="IPR029033">
    <property type="entry name" value="His_PPase_superfam"/>
</dbReference>
<accession>A0ABW2FT88</accession>